<evidence type="ECO:0000256" key="1">
    <source>
        <dbReference type="SAM" id="MobiDB-lite"/>
    </source>
</evidence>
<dbReference type="Proteomes" id="UP000823388">
    <property type="component" value="Chromosome 7N"/>
</dbReference>
<accession>A0A8T0Q5W8</accession>
<feature type="region of interest" description="Disordered" evidence="1">
    <location>
        <begin position="156"/>
        <end position="282"/>
    </location>
</feature>
<protein>
    <submittedName>
        <fullName evidence="2">Uncharacterized protein</fullName>
    </submittedName>
</protein>
<name>A0A8T0Q5W8_PANVG</name>
<feature type="compositionally biased region" description="Basic and acidic residues" evidence="1">
    <location>
        <begin position="91"/>
        <end position="114"/>
    </location>
</feature>
<proteinExistence type="predicted"/>
<sequence length="312" mass="33408">MNFYVPFNLATHPLELPAPDAAAPARLPPLPRASRRDSRKLGTGRRLAPPSAEHGEPLEARQADVFYHEMGVADARVLEQRPPGGGGGGGYRERRRDGRGGHSRISAEPRDSSHRKAAPGPTTAGEDCRGGCRARRWPRRGAARLPNCQAIADLAQTASSPSDWERATAAESRRSTAGEGQRRRAEREKGRGGGGGEGESTEGEGGGSEQEREGEAVGETGRRVSGLGGGHGPVSPPQRSATAGRRTSMCLSMSSIRSMLSRRPLATSWDRPTATHPRGRHSRLQRPVLRLGWAVTSAQAPTLFLHTHMDVT</sequence>
<feature type="region of interest" description="Disordered" evidence="1">
    <location>
        <begin position="13"/>
        <end position="133"/>
    </location>
</feature>
<dbReference type="AlphaFoldDB" id="A0A8T0Q5W8"/>
<dbReference type="EMBL" id="CM029050">
    <property type="protein sequence ID" value="KAG2565704.1"/>
    <property type="molecule type" value="Genomic_DNA"/>
</dbReference>
<reference evidence="2" key="1">
    <citation type="submission" date="2020-05" db="EMBL/GenBank/DDBJ databases">
        <title>WGS assembly of Panicum virgatum.</title>
        <authorList>
            <person name="Lovell J.T."/>
            <person name="Jenkins J."/>
            <person name="Shu S."/>
            <person name="Juenger T.E."/>
            <person name="Schmutz J."/>
        </authorList>
    </citation>
    <scope>NUCLEOTIDE SEQUENCE</scope>
    <source>
        <strain evidence="2">AP13</strain>
    </source>
</reference>
<organism evidence="2 3">
    <name type="scientific">Panicum virgatum</name>
    <name type="common">Blackwell switchgrass</name>
    <dbReference type="NCBI Taxonomy" id="38727"/>
    <lineage>
        <taxon>Eukaryota</taxon>
        <taxon>Viridiplantae</taxon>
        <taxon>Streptophyta</taxon>
        <taxon>Embryophyta</taxon>
        <taxon>Tracheophyta</taxon>
        <taxon>Spermatophyta</taxon>
        <taxon>Magnoliopsida</taxon>
        <taxon>Liliopsida</taxon>
        <taxon>Poales</taxon>
        <taxon>Poaceae</taxon>
        <taxon>PACMAD clade</taxon>
        <taxon>Panicoideae</taxon>
        <taxon>Panicodae</taxon>
        <taxon>Paniceae</taxon>
        <taxon>Panicinae</taxon>
        <taxon>Panicum</taxon>
        <taxon>Panicum sect. Hiantes</taxon>
    </lineage>
</organism>
<comment type="caution">
    <text evidence="2">The sequence shown here is derived from an EMBL/GenBank/DDBJ whole genome shotgun (WGS) entry which is preliminary data.</text>
</comment>
<gene>
    <name evidence="2" type="ORF">PVAP13_7NG133768</name>
</gene>
<feature type="compositionally biased region" description="Basic and acidic residues" evidence="1">
    <location>
        <begin position="53"/>
        <end position="62"/>
    </location>
</feature>
<feature type="compositionally biased region" description="Low complexity" evidence="1">
    <location>
        <begin position="248"/>
        <end position="265"/>
    </location>
</feature>
<feature type="compositionally biased region" description="Gly residues" evidence="1">
    <location>
        <begin position="192"/>
        <end position="208"/>
    </location>
</feature>
<evidence type="ECO:0000313" key="3">
    <source>
        <dbReference type="Proteomes" id="UP000823388"/>
    </source>
</evidence>
<keyword evidence="3" id="KW-1185">Reference proteome</keyword>
<evidence type="ECO:0000313" key="2">
    <source>
        <dbReference type="EMBL" id="KAG2565704.1"/>
    </source>
</evidence>
<feature type="compositionally biased region" description="Basic and acidic residues" evidence="1">
    <location>
        <begin position="163"/>
        <end position="191"/>
    </location>
</feature>